<dbReference type="EnsemblPlants" id="OBART05G02590.2">
    <property type="protein sequence ID" value="OBART05G02590.2"/>
    <property type="gene ID" value="OBART05G02590"/>
</dbReference>
<dbReference type="PANTHER" id="PTHR33825">
    <property type="entry name" value="CHITINASE-LIKE PROTEIN"/>
    <property type="match status" value="1"/>
</dbReference>
<accession>A0A0D3G2Z9</accession>
<organism evidence="3">
    <name type="scientific">Oryza barthii</name>
    <dbReference type="NCBI Taxonomy" id="65489"/>
    <lineage>
        <taxon>Eukaryota</taxon>
        <taxon>Viridiplantae</taxon>
        <taxon>Streptophyta</taxon>
        <taxon>Embryophyta</taxon>
        <taxon>Tracheophyta</taxon>
        <taxon>Spermatophyta</taxon>
        <taxon>Magnoliopsida</taxon>
        <taxon>Liliopsida</taxon>
        <taxon>Poales</taxon>
        <taxon>Poaceae</taxon>
        <taxon>BOP clade</taxon>
        <taxon>Oryzoideae</taxon>
        <taxon>Oryzeae</taxon>
        <taxon>Oryzinae</taxon>
        <taxon>Oryza</taxon>
    </lineage>
</organism>
<keyword evidence="2" id="KW-1133">Transmembrane helix</keyword>
<evidence type="ECO:0000313" key="3">
    <source>
        <dbReference type="EnsemblPlants" id="OBART05G02590.2"/>
    </source>
</evidence>
<feature type="region of interest" description="Disordered" evidence="1">
    <location>
        <begin position="1"/>
        <end position="28"/>
    </location>
</feature>
<protein>
    <submittedName>
        <fullName evidence="3">Uncharacterized protein</fullName>
    </submittedName>
</protein>
<feature type="transmembrane region" description="Helical" evidence="2">
    <location>
        <begin position="91"/>
        <end position="113"/>
    </location>
</feature>
<evidence type="ECO:0000256" key="1">
    <source>
        <dbReference type="SAM" id="MobiDB-lite"/>
    </source>
</evidence>
<dbReference type="EnsemblPlants" id="OBART05G02590.1">
    <property type="protein sequence ID" value="OBART05G02590.1"/>
    <property type="gene ID" value="OBART05G02590"/>
</dbReference>
<keyword evidence="4" id="KW-1185">Reference proteome</keyword>
<sequence>MMGLASSRPPLVSAPATATATARLPPHRHRRRRLYLSATSCASTTSYSSSVLSHGGTSAPRSLVAAELQSQSRPPPLAAGVSVRGDAATGLAFLLFVLAVVMSSFLSLAIFSFPTWRALKRLEIAVHKLSKVVAEEVPGTLSSLKLSCLEINDLTSQLKNFRQRLMINIFGNNSSVDARSQTGWPKRGKI</sequence>
<dbReference type="PANTHER" id="PTHR33825:SF4">
    <property type="entry name" value="OS05G0137600 PROTEIN"/>
    <property type="match status" value="1"/>
</dbReference>
<reference evidence="3" key="1">
    <citation type="journal article" date="2009" name="Rice">
        <title>De Novo Next Generation Sequencing of Plant Genomes.</title>
        <authorList>
            <person name="Rounsley S."/>
            <person name="Marri P.R."/>
            <person name="Yu Y."/>
            <person name="He R."/>
            <person name="Sisneros N."/>
            <person name="Goicoechea J.L."/>
            <person name="Lee S.J."/>
            <person name="Angelova A."/>
            <person name="Kudrna D."/>
            <person name="Luo M."/>
            <person name="Affourtit J."/>
            <person name="Desany B."/>
            <person name="Knight J."/>
            <person name="Niazi F."/>
            <person name="Egholm M."/>
            <person name="Wing R.A."/>
        </authorList>
    </citation>
    <scope>NUCLEOTIDE SEQUENCE [LARGE SCALE GENOMIC DNA]</scope>
    <source>
        <strain evidence="3">IRGC 105608</strain>
    </source>
</reference>
<feature type="compositionally biased region" description="Low complexity" evidence="1">
    <location>
        <begin position="9"/>
        <end position="24"/>
    </location>
</feature>
<dbReference type="Gramene" id="OBART05G02590.2">
    <property type="protein sequence ID" value="OBART05G02590.2"/>
    <property type="gene ID" value="OBART05G02590"/>
</dbReference>
<reference evidence="3" key="2">
    <citation type="submission" date="2015-03" db="UniProtKB">
        <authorList>
            <consortium name="EnsemblPlants"/>
        </authorList>
    </citation>
    <scope>IDENTIFICATION</scope>
</reference>
<keyword evidence="2" id="KW-0472">Membrane</keyword>
<dbReference type="eggNOG" id="ENOG502S8C9">
    <property type="taxonomic scope" value="Eukaryota"/>
</dbReference>
<dbReference type="STRING" id="65489.A0A0D3G2Z9"/>
<name>A0A0D3G2Z9_9ORYZ</name>
<dbReference type="Proteomes" id="UP000026960">
    <property type="component" value="Chromosome 5"/>
</dbReference>
<evidence type="ECO:0000256" key="2">
    <source>
        <dbReference type="SAM" id="Phobius"/>
    </source>
</evidence>
<proteinExistence type="predicted"/>
<dbReference type="Gramene" id="OBART05G02590.1">
    <property type="protein sequence ID" value="OBART05G02590.1"/>
    <property type="gene ID" value="OBART05G02590"/>
</dbReference>
<evidence type="ECO:0000313" key="4">
    <source>
        <dbReference type="Proteomes" id="UP000026960"/>
    </source>
</evidence>
<dbReference type="PaxDb" id="65489-OBART05G02590.2"/>
<dbReference type="HOGENOM" id="CLU_1565407_0_0_1"/>
<dbReference type="AlphaFoldDB" id="A0A0D3G2Z9"/>
<keyword evidence="2" id="KW-0812">Transmembrane</keyword>